<name>A0AAD5N8Z3_PARTN</name>
<dbReference type="AlphaFoldDB" id="A0AAD5N8Z3"/>
<comment type="caution">
    <text evidence="1">The sequence shown here is derived from an EMBL/GenBank/DDBJ whole genome shotgun (WGS) entry which is preliminary data.</text>
</comment>
<keyword evidence="2" id="KW-1185">Reference proteome</keyword>
<gene>
    <name evidence="1" type="ORF">KIN20_025567</name>
</gene>
<sequence>MGKENVEMIQKLPSTLWLTDELEQGRHETLLMLTTPSSVPRRDSAVVVMPANNVMVQLRKLTESLSSRETKFENRPV</sequence>
<evidence type="ECO:0000313" key="1">
    <source>
        <dbReference type="EMBL" id="KAJ1365301.1"/>
    </source>
</evidence>
<evidence type="ECO:0000313" key="2">
    <source>
        <dbReference type="Proteomes" id="UP001196413"/>
    </source>
</evidence>
<accession>A0AAD5N8Z3</accession>
<reference evidence="1" key="1">
    <citation type="submission" date="2021-06" db="EMBL/GenBank/DDBJ databases">
        <title>Parelaphostrongylus tenuis whole genome reference sequence.</title>
        <authorList>
            <person name="Garwood T.J."/>
            <person name="Larsen P.A."/>
            <person name="Fountain-Jones N.M."/>
            <person name="Garbe J.R."/>
            <person name="Macchietto M.G."/>
            <person name="Kania S.A."/>
            <person name="Gerhold R.W."/>
            <person name="Richards J.E."/>
            <person name="Wolf T.M."/>
        </authorList>
    </citation>
    <scope>NUCLEOTIDE SEQUENCE</scope>
    <source>
        <strain evidence="1">MNPRO001-30</strain>
        <tissue evidence="1">Meninges</tissue>
    </source>
</reference>
<organism evidence="1 2">
    <name type="scientific">Parelaphostrongylus tenuis</name>
    <name type="common">Meningeal worm</name>
    <dbReference type="NCBI Taxonomy" id="148309"/>
    <lineage>
        <taxon>Eukaryota</taxon>
        <taxon>Metazoa</taxon>
        <taxon>Ecdysozoa</taxon>
        <taxon>Nematoda</taxon>
        <taxon>Chromadorea</taxon>
        <taxon>Rhabditida</taxon>
        <taxon>Rhabditina</taxon>
        <taxon>Rhabditomorpha</taxon>
        <taxon>Strongyloidea</taxon>
        <taxon>Metastrongylidae</taxon>
        <taxon>Parelaphostrongylus</taxon>
    </lineage>
</organism>
<protein>
    <submittedName>
        <fullName evidence="1">Uncharacterized protein</fullName>
    </submittedName>
</protein>
<dbReference type="Proteomes" id="UP001196413">
    <property type="component" value="Unassembled WGS sequence"/>
</dbReference>
<dbReference type="EMBL" id="JAHQIW010005228">
    <property type="protein sequence ID" value="KAJ1365301.1"/>
    <property type="molecule type" value="Genomic_DNA"/>
</dbReference>
<proteinExistence type="predicted"/>